<dbReference type="InterPro" id="IPR012864">
    <property type="entry name" value="PCO/ADO"/>
</dbReference>
<dbReference type="AlphaFoldDB" id="A0AAE1QZ01"/>
<keyword evidence="6" id="KW-0408">Iron</keyword>
<dbReference type="GO" id="GO:0070483">
    <property type="term" value="P:detection of hypoxia"/>
    <property type="evidence" value="ECO:0007669"/>
    <property type="project" value="UniProtKB-ARBA"/>
</dbReference>
<comment type="catalytic activity">
    <reaction evidence="7">
        <text>L-cysteine + O2 = 3-sulfino-L-alanine + H(+)</text>
        <dbReference type="Rhea" id="RHEA:20441"/>
        <dbReference type="ChEBI" id="CHEBI:15378"/>
        <dbReference type="ChEBI" id="CHEBI:15379"/>
        <dbReference type="ChEBI" id="CHEBI:35235"/>
        <dbReference type="ChEBI" id="CHEBI:61085"/>
        <dbReference type="EC" id="1.13.11.20"/>
    </reaction>
    <physiologicalReaction direction="left-to-right" evidence="7">
        <dbReference type="Rhea" id="RHEA:20442"/>
    </physiologicalReaction>
</comment>
<dbReference type="PANTHER" id="PTHR22966:SF61">
    <property type="entry name" value="2-AMINOETHANETHIOL DIOXYGENASE"/>
    <property type="match status" value="1"/>
</dbReference>
<sequence length="268" mass="29476">MPAVQKLYNACKASLSSNGPVSEDALEKVRSLLVVKWRTAGKSFKGLAMLNFGKSEIETSALYKIKPSDVGLEQEAQLVRSWNGTLHERNGGPRSPPPIKYLHLHECDSFSMGIFCMPPSSIIPLHNHPGMTVLSKLVYGSFHVKAYDWINIPGPSVPSEGARSAKLVKDCDMTAPCGTTTLYPTSGGNIHCFKAITPCAIFDILSPPYSSEDGRHCTYFRRSPVGDLPGELEVDGVTFSNVTWLEEFPLPDDFVIRRGQYKGRVIKT</sequence>
<evidence type="ECO:0000313" key="8">
    <source>
        <dbReference type="EMBL" id="KAK4342275.1"/>
    </source>
</evidence>
<dbReference type="Proteomes" id="UP001291623">
    <property type="component" value="Unassembled WGS sequence"/>
</dbReference>
<reference evidence="8" key="1">
    <citation type="submission" date="2023-12" db="EMBL/GenBank/DDBJ databases">
        <title>Genome assembly of Anisodus tanguticus.</title>
        <authorList>
            <person name="Wang Y.-J."/>
        </authorList>
    </citation>
    <scope>NUCLEOTIDE SEQUENCE</scope>
    <source>
        <strain evidence="8">KB-2021</strain>
        <tissue evidence="8">Leaf</tissue>
    </source>
</reference>
<keyword evidence="5" id="KW-0560">Oxidoreductase</keyword>
<name>A0AAE1QZ01_9SOLA</name>
<accession>A0AAE1QZ01</accession>
<comment type="similarity">
    <text evidence="2">Belongs to the cysteine dioxygenase family.</text>
</comment>
<dbReference type="Gene3D" id="2.60.120.10">
    <property type="entry name" value="Jelly Rolls"/>
    <property type="match status" value="1"/>
</dbReference>
<dbReference type="PANTHER" id="PTHR22966">
    <property type="entry name" value="2-AMINOETHANETHIOL DIOXYGENASE"/>
    <property type="match status" value="1"/>
</dbReference>
<evidence type="ECO:0000256" key="1">
    <source>
        <dbReference type="ARBA" id="ARBA00001954"/>
    </source>
</evidence>
<dbReference type="InterPro" id="IPR011051">
    <property type="entry name" value="RmlC_Cupin_sf"/>
</dbReference>
<dbReference type="EC" id="1.13.11.20" evidence="3"/>
<protein>
    <recommendedName>
        <fullName evidence="3">cysteine dioxygenase</fullName>
        <ecNumber evidence="3">1.13.11.20</ecNumber>
    </recommendedName>
</protein>
<evidence type="ECO:0000256" key="6">
    <source>
        <dbReference type="ARBA" id="ARBA00023004"/>
    </source>
</evidence>
<gene>
    <name evidence="8" type="ORF">RND71_038091</name>
</gene>
<comment type="cofactor">
    <cofactor evidence="1">
        <name>Fe(2+)</name>
        <dbReference type="ChEBI" id="CHEBI:29033"/>
    </cofactor>
</comment>
<evidence type="ECO:0000256" key="5">
    <source>
        <dbReference type="ARBA" id="ARBA00023002"/>
    </source>
</evidence>
<dbReference type="EMBL" id="JAVYJV010000021">
    <property type="protein sequence ID" value="KAK4342275.1"/>
    <property type="molecule type" value="Genomic_DNA"/>
</dbReference>
<dbReference type="InterPro" id="IPR014710">
    <property type="entry name" value="RmlC-like_jellyroll"/>
</dbReference>
<dbReference type="GO" id="GO:0046872">
    <property type="term" value="F:metal ion binding"/>
    <property type="evidence" value="ECO:0007669"/>
    <property type="project" value="UniProtKB-KW"/>
</dbReference>
<keyword evidence="9" id="KW-1185">Reference proteome</keyword>
<evidence type="ECO:0000313" key="9">
    <source>
        <dbReference type="Proteomes" id="UP001291623"/>
    </source>
</evidence>
<evidence type="ECO:0000256" key="7">
    <source>
        <dbReference type="ARBA" id="ARBA00024284"/>
    </source>
</evidence>
<evidence type="ECO:0000256" key="4">
    <source>
        <dbReference type="ARBA" id="ARBA00022723"/>
    </source>
</evidence>
<dbReference type="GO" id="GO:0017172">
    <property type="term" value="F:cysteine dioxygenase activity"/>
    <property type="evidence" value="ECO:0007669"/>
    <property type="project" value="UniProtKB-EC"/>
</dbReference>
<dbReference type="SUPFAM" id="SSF51182">
    <property type="entry name" value="RmlC-like cupins"/>
    <property type="match status" value="1"/>
</dbReference>
<dbReference type="CDD" id="cd20289">
    <property type="entry name" value="cupin_ADO"/>
    <property type="match status" value="1"/>
</dbReference>
<evidence type="ECO:0000256" key="2">
    <source>
        <dbReference type="ARBA" id="ARBA00006622"/>
    </source>
</evidence>
<keyword evidence="4" id="KW-0479">Metal-binding</keyword>
<evidence type="ECO:0000256" key="3">
    <source>
        <dbReference type="ARBA" id="ARBA00013133"/>
    </source>
</evidence>
<comment type="caution">
    <text evidence="8">The sequence shown here is derived from an EMBL/GenBank/DDBJ whole genome shotgun (WGS) entry which is preliminary data.</text>
</comment>
<dbReference type="Pfam" id="PF07847">
    <property type="entry name" value="PCO_ADO"/>
    <property type="match status" value="1"/>
</dbReference>
<organism evidence="8 9">
    <name type="scientific">Anisodus tanguticus</name>
    <dbReference type="NCBI Taxonomy" id="243964"/>
    <lineage>
        <taxon>Eukaryota</taxon>
        <taxon>Viridiplantae</taxon>
        <taxon>Streptophyta</taxon>
        <taxon>Embryophyta</taxon>
        <taxon>Tracheophyta</taxon>
        <taxon>Spermatophyta</taxon>
        <taxon>Magnoliopsida</taxon>
        <taxon>eudicotyledons</taxon>
        <taxon>Gunneridae</taxon>
        <taxon>Pentapetalae</taxon>
        <taxon>asterids</taxon>
        <taxon>lamiids</taxon>
        <taxon>Solanales</taxon>
        <taxon>Solanaceae</taxon>
        <taxon>Solanoideae</taxon>
        <taxon>Hyoscyameae</taxon>
        <taxon>Anisodus</taxon>
    </lineage>
</organism>
<proteinExistence type="inferred from homology"/>